<accession>A0A7D5I4E4</accession>
<dbReference type="AlphaFoldDB" id="A0A7D5I4E4"/>
<feature type="transmembrane region" description="Helical" evidence="1">
    <location>
        <begin position="6"/>
        <end position="27"/>
    </location>
</feature>
<keyword evidence="1" id="KW-1133">Transmembrane helix</keyword>
<dbReference type="KEGG" id="mzi:HWN40_05070"/>
<feature type="transmembrane region" description="Helical" evidence="1">
    <location>
        <begin position="39"/>
        <end position="56"/>
    </location>
</feature>
<feature type="transmembrane region" description="Helical" evidence="1">
    <location>
        <begin position="211"/>
        <end position="229"/>
    </location>
</feature>
<proteinExistence type="predicted"/>
<dbReference type="RefSeq" id="WP_176964720.1">
    <property type="nucleotide sequence ID" value="NZ_CP058215.1"/>
</dbReference>
<keyword evidence="1" id="KW-0472">Membrane</keyword>
<evidence type="ECO:0000313" key="2">
    <source>
        <dbReference type="EMBL" id="QLC49664.1"/>
    </source>
</evidence>
<dbReference type="Proteomes" id="UP000509594">
    <property type="component" value="Chromosome"/>
</dbReference>
<feature type="transmembrane region" description="Helical" evidence="1">
    <location>
        <begin position="185"/>
        <end position="205"/>
    </location>
</feature>
<reference evidence="2 3" key="1">
    <citation type="submission" date="2020-06" db="EMBL/GenBank/DDBJ databases">
        <title>Methanolobus halotolerans sp. nov., isolated from a saline lake Tus in Siberia.</title>
        <authorList>
            <person name="Shen Y."/>
            <person name="Chen S.-C."/>
            <person name="Lai M.-C."/>
            <person name="Huang H.-H."/>
            <person name="Chiu H.-H."/>
            <person name="Tang S.-L."/>
            <person name="Rogozin D.Y."/>
            <person name="Degermendzhy A.G."/>
        </authorList>
    </citation>
    <scope>NUCLEOTIDE SEQUENCE [LARGE SCALE GENOMIC DNA]</scope>
    <source>
        <strain evidence="2 3">DSM 21339</strain>
    </source>
</reference>
<name>A0A7D5I4E4_9EURY</name>
<dbReference type="OrthoDB" id="121687at2157"/>
<feature type="transmembrane region" description="Helical" evidence="1">
    <location>
        <begin position="107"/>
        <end position="127"/>
    </location>
</feature>
<keyword evidence="1" id="KW-0812">Transmembrane</keyword>
<organism evidence="2 3">
    <name type="scientific">Methanolobus zinderi</name>
    <dbReference type="NCBI Taxonomy" id="536044"/>
    <lineage>
        <taxon>Archaea</taxon>
        <taxon>Methanobacteriati</taxon>
        <taxon>Methanobacteriota</taxon>
        <taxon>Stenosarchaea group</taxon>
        <taxon>Methanomicrobia</taxon>
        <taxon>Methanosarcinales</taxon>
        <taxon>Methanosarcinaceae</taxon>
        <taxon>Methanolobus</taxon>
    </lineage>
</organism>
<dbReference type="GeneID" id="55821023"/>
<feature type="transmembrane region" description="Helical" evidence="1">
    <location>
        <begin position="147"/>
        <end position="173"/>
    </location>
</feature>
<protein>
    <submittedName>
        <fullName evidence="2">Uncharacterized protein</fullName>
    </submittedName>
</protein>
<feature type="transmembrane region" description="Helical" evidence="1">
    <location>
        <begin position="76"/>
        <end position="100"/>
    </location>
</feature>
<evidence type="ECO:0000256" key="1">
    <source>
        <dbReference type="SAM" id="Phobius"/>
    </source>
</evidence>
<dbReference type="EMBL" id="CP058215">
    <property type="protein sequence ID" value="QLC49664.1"/>
    <property type="molecule type" value="Genomic_DNA"/>
</dbReference>
<keyword evidence="3" id="KW-1185">Reference proteome</keyword>
<evidence type="ECO:0000313" key="3">
    <source>
        <dbReference type="Proteomes" id="UP000509594"/>
    </source>
</evidence>
<gene>
    <name evidence="2" type="ORF">HWN40_05070</name>
</gene>
<sequence>MSAGLLLNATICFAITISSFAFAWVLARSEEEHSEKSKPALWSLVVLWSLVGLTYLPTTVRMIAAYMGNPTLDFMMYNLAAIPFSFVSVPLVFFIMYVIVGDKRISAYTSLLFVFFGVSYLTFLYTRGVIGPEVSDFSSLFMINSDIAISIYLMGLFVIPTAMILGLLFLIFLQRMPKRLRYRTALPLVAISFVFDFMLTDMITLIDAMQLAARIFVLIGTVQAFLAYFPPMTLQEKLGIKRYSYELYESPKDIDDMNGEDGEDIDV</sequence>